<dbReference type="InterPro" id="IPR025388">
    <property type="entry name" value="Alginate_export_dom"/>
</dbReference>
<evidence type="ECO:0000259" key="2">
    <source>
        <dbReference type="Pfam" id="PF13372"/>
    </source>
</evidence>
<protein>
    <submittedName>
        <fullName evidence="3">Alginate export family protein</fullName>
    </submittedName>
</protein>
<feature type="signal peptide" evidence="1">
    <location>
        <begin position="1"/>
        <end position="23"/>
    </location>
</feature>
<evidence type="ECO:0000256" key="1">
    <source>
        <dbReference type="SAM" id="SignalP"/>
    </source>
</evidence>
<dbReference type="RefSeq" id="WP_289502870.1">
    <property type="nucleotide sequence ID" value="NZ_CP116805.1"/>
</dbReference>
<dbReference type="Proteomes" id="UP001217500">
    <property type="component" value="Chromosome"/>
</dbReference>
<dbReference type="EMBL" id="CP116805">
    <property type="protein sequence ID" value="WCL53358.1"/>
    <property type="molecule type" value="Genomic_DNA"/>
</dbReference>
<name>A0AAE9XTX7_9PROT</name>
<keyword evidence="1" id="KW-0732">Signal</keyword>
<sequence>MKAFHKYIGATVMIAAQAPSAFADDITDFFTKGDAGLDLRYRLETVDQDGFAENATASTLLTKLWYKTANVNGFSGYLEATNVAAIGGSSYNSTVNGKAAYPVVPDPTGTEVNQAWASYKSDAFEVKAGRQGINFDDQRFIGTVGWRQNDQTYDSAAATVTPAAGLSATYAYVWNVNRIFGNDHPLGNLHGDTHLFNASYAGWSYGKLTAYGYLLDFDAPGAAGLSSKTLGVRFAGSAKLADPVSLGYQIEYARQSDHGANPADYAADFWHVGASVSGKGLMAGLDYELLGADGGAAFQTPLATLHKFNGWADKFLSTPAAGLKDIYATLAYKVPEGSALSGTALMAVYHKFKSDTGSADYGSEWDFQVEKQVTSYLTLTAKAAFYNADSFATDTTKLWFMASAKF</sequence>
<proteinExistence type="predicted"/>
<accession>A0AAE9XTX7</accession>
<evidence type="ECO:0000313" key="4">
    <source>
        <dbReference type="Proteomes" id="UP001217500"/>
    </source>
</evidence>
<dbReference type="AlphaFoldDB" id="A0AAE9XTX7"/>
<feature type="chain" id="PRO_5042172820" evidence="1">
    <location>
        <begin position="24"/>
        <end position="406"/>
    </location>
</feature>
<evidence type="ECO:0000313" key="3">
    <source>
        <dbReference type="EMBL" id="WCL53358.1"/>
    </source>
</evidence>
<dbReference type="KEGG" id="gso:PH603_12500"/>
<dbReference type="Pfam" id="PF13372">
    <property type="entry name" value="Alginate_exp"/>
    <property type="match status" value="1"/>
</dbReference>
<gene>
    <name evidence="3" type="ORF">PH603_12500</name>
</gene>
<reference evidence="3" key="1">
    <citation type="submission" date="2023-01" db="EMBL/GenBank/DDBJ databases">
        <title>The genome sequence of Kordiimonadaceae bacterium 6D33.</title>
        <authorList>
            <person name="Liu Y."/>
        </authorList>
    </citation>
    <scope>NUCLEOTIDE SEQUENCE</scope>
    <source>
        <strain evidence="3">6D33</strain>
    </source>
</reference>
<keyword evidence="4" id="KW-1185">Reference proteome</keyword>
<organism evidence="3 4">
    <name type="scientific">Gimibacter soli</name>
    <dbReference type="NCBI Taxonomy" id="3024400"/>
    <lineage>
        <taxon>Bacteria</taxon>
        <taxon>Pseudomonadati</taxon>
        <taxon>Pseudomonadota</taxon>
        <taxon>Alphaproteobacteria</taxon>
        <taxon>Kordiimonadales</taxon>
        <taxon>Temperatibacteraceae</taxon>
        <taxon>Gimibacter</taxon>
    </lineage>
</organism>
<feature type="domain" description="Alginate export" evidence="2">
    <location>
        <begin position="35"/>
        <end position="164"/>
    </location>
</feature>